<dbReference type="RefSeq" id="WP_345674126.1">
    <property type="nucleotide sequence ID" value="NZ_BAABHS010000003.1"/>
</dbReference>
<evidence type="ECO:0000313" key="1">
    <source>
        <dbReference type="EMBL" id="GAA4951871.1"/>
    </source>
</evidence>
<accession>A0ABP9GVL4</accession>
<protein>
    <submittedName>
        <fullName evidence="1">Uncharacterized protein</fullName>
    </submittedName>
</protein>
<reference evidence="2" key="1">
    <citation type="journal article" date="2019" name="Int. J. Syst. Evol. Microbiol.">
        <title>The Global Catalogue of Microorganisms (GCM) 10K type strain sequencing project: providing services to taxonomists for standard genome sequencing and annotation.</title>
        <authorList>
            <consortium name="The Broad Institute Genomics Platform"/>
            <consortium name="The Broad Institute Genome Sequencing Center for Infectious Disease"/>
            <person name="Wu L."/>
            <person name="Ma J."/>
        </authorList>
    </citation>
    <scope>NUCLEOTIDE SEQUENCE [LARGE SCALE GENOMIC DNA]</scope>
    <source>
        <strain evidence="2">JCM 17986</strain>
    </source>
</reference>
<gene>
    <name evidence="1" type="ORF">GCM10023205_11100</name>
</gene>
<sequence length="121" mass="13679">MTGVGEWDGAFYLARRNGYEIRFVPGAGEALDEVCNVDMWVIRDDGERWSGTVFTHDEVGRLLERRRGSGECLDGGYFWASDGLIVREPGIPAMVRVVDHLVETGEYTSVLQRLQPEDRED</sequence>
<evidence type="ECO:0000313" key="2">
    <source>
        <dbReference type="Proteomes" id="UP001500466"/>
    </source>
</evidence>
<name>A0ABP9GVL4_9ACTN</name>
<dbReference type="EMBL" id="BAABHS010000003">
    <property type="protein sequence ID" value="GAA4951871.1"/>
    <property type="molecule type" value="Genomic_DNA"/>
</dbReference>
<dbReference type="Proteomes" id="UP001500466">
    <property type="component" value="Unassembled WGS sequence"/>
</dbReference>
<comment type="caution">
    <text evidence="1">The sequence shown here is derived from an EMBL/GenBank/DDBJ whole genome shotgun (WGS) entry which is preliminary data.</text>
</comment>
<organism evidence="1 2">
    <name type="scientific">Yinghuangia aomiensis</name>
    <dbReference type="NCBI Taxonomy" id="676205"/>
    <lineage>
        <taxon>Bacteria</taxon>
        <taxon>Bacillati</taxon>
        <taxon>Actinomycetota</taxon>
        <taxon>Actinomycetes</taxon>
        <taxon>Kitasatosporales</taxon>
        <taxon>Streptomycetaceae</taxon>
        <taxon>Yinghuangia</taxon>
    </lineage>
</organism>
<proteinExistence type="predicted"/>
<keyword evidence="2" id="KW-1185">Reference proteome</keyword>